<evidence type="ECO:0000256" key="3">
    <source>
        <dbReference type="ARBA" id="ARBA00004555"/>
    </source>
</evidence>
<evidence type="ECO:0000256" key="9">
    <source>
        <dbReference type="ARBA" id="ARBA00022723"/>
    </source>
</evidence>
<keyword evidence="15" id="KW-0482">Metalloprotease</keyword>
<keyword evidence="11" id="KW-0378">Hydrolase</keyword>
<evidence type="ECO:0000256" key="6">
    <source>
        <dbReference type="ARBA" id="ARBA00022525"/>
    </source>
</evidence>
<keyword evidence="12" id="KW-0256">Endoplasmic reticulum</keyword>
<evidence type="ECO:0000256" key="11">
    <source>
        <dbReference type="ARBA" id="ARBA00022801"/>
    </source>
</evidence>
<keyword evidence="14" id="KW-0333">Golgi apparatus</keyword>
<evidence type="ECO:0000256" key="7">
    <source>
        <dbReference type="ARBA" id="ARBA00022645"/>
    </source>
</evidence>
<evidence type="ECO:0000256" key="21">
    <source>
        <dbReference type="SAM" id="SignalP"/>
    </source>
</evidence>
<dbReference type="RefSeq" id="WP_256540731.1">
    <property type="nucleotide sequence ID" value="NZ_JANHOH010000008.1"/>
</dbReference>
<keyword evidence="6" id="KW-0964">Secreted</keyword>
<dbReference type="InterPro" id="IPR007484">
    <property type="entry name" value="Peptidase_M28"/>
</dbReference>
<gene>
    <name evidence="23" type="ORF">NPE20_21415</name>
</gene>
<evidence type="ECO:0000256" key="19">
    <source>
        <dbReference type="ARBA" id="ARBA00025833"/>
    </source>
</evidence>
<sequence>MKLKLLYTCMAITGLAGTAFAQETVDQAATQKIREEGLNHSKVMETAFYLTDVSGPRLANSPGLKKAQAWAVNQLKSWGLSNSKLEPWGKFGKGWEVQKNYAAVTLPYYHAIIAIPKAWTPGTNGAIKSEVVLVKADSVAELDKYKGKLAGKIVIFDTQNTLKRITKPDLERYTDEQLAEMAAAKPAAAGQRRAFDPNSPQFAAMRKARAMRTAISQFLVDEKVGLIISQGRGTDGTTFTTNGASYADTAKAVAPELETSGEDYLRILRLVKAGQKVEMEADIKTQFITDDLQGYNVVAEIPGTDKKLKEQVIMIGGHLDSWHGATGATDNAAGSAVMMEAMRILKAIGFKPKRTIRIALWSSEEQGLFGSRGYVAAHFGDPKTMELKPEQKTLDAYYNLDNGTGKIRGIYLQGDTAAGPIFQAWLAPFKDLGATTVTASNTGGTDHQSFDAVGLPGFQFIQDAMDYGTRTHHSNQDTYDRLSEDDLKQAATIVASFVYNTSERKDMIPRKALPTPPPAATGTR</sequence>
<dbReference type="Gene3D" id="3.40.630.10">
    <property type="entry name" value="Zn peptidases"/>
    <property type="match status" value="2"/>
</dbReference>
<organism evidence="23 24">
    <name type="scientific">Mucilaginibacter aquariorum</name>
    <dbReference type="NCBI Taxonomy" id="2967225"/>
    <lineage>
        <taxon>Bacteria</taxon>
        <taxon>Pseudomonadati</taxon>
        <taxon>Bacteroidota</taxon>
        <taxon>Sphingobacteriia</taxon>
        <taxon>Sphingobacteriales</taxon>
        <taxon>Sphingobacteriaceae</taxon>
        <taxon>Mucilaginibacter</taxon>
    </lineage>
</organism>
<dbReference type="SUPFAM" id="SSF53187">
    <property type="entry name" value="Zn-dependent exopeptidases"/>
    <property type="match status" value="1"/>
</dbReference>
<evidence type="ECO:0000256" key="4">
    <source>
        <dbReference type="ARBA" id="ARBA00004613"/>
    </source>
</evidence>
<reference evidence="23 24" key="1">
    <citation type="submission" date="2022-07" db="EMBL/GenBank/DDBJ databases">
        <title>Mucilaginibacter sp. JC4.</title>
        <authorList>
            <person name="Le V."/>
            <person name="Ko S.-R."/>
            <person name="Ahn C.-Y."/>
            <person name="Oh H.-M."/>
        </authorList>
    </citation>
    <scope>NUCLEOTIDE SEQUENCE [LARGE SCALE GENOMIC DNA]</scope>
    <source>
        <strain evidence="23 24">JC4</strain>
    </source>
</reference>
<feature type="signal peptide" evidence="21">
    <location>
        <begin position="1"/>
        <end position="21"/>
    </location>
</feature>
<accession>A0ABT1T7H8</accession>
<evidence type="ECO:0000256" key="10">
    <source>
        <dbReference type="ARBA" id="ARBA00022729"/>
    </source>
</evidence>
<keyword evidence="9" id="KW-0479">Metal-binding</keyword>
<evidence type="ECO:0000256" key="14">
    <source>
        <dbReference type="ARBA" id="ARBA00023034"/>
    </source>
</evidence>
<keyword evidence="24" id="KW-1185">Reference proteome</keyword>
<evidence type="ECO:0000256" key="16">
    <source>
        <dbReference type="ARBA" id="ARBA00023145"/>
    </source>
</evidence>
<dbReference type="PANTHER" id="PTHR12053:SF3">
    <property type="entry name" value="CARBOXYPEPTIDASE Q"/>
    <property type="match status" value="1"/>
</dbReference>
<dbReference type="CDD" id="cd08015">
    <property type="entry name" value="M28_like"/>
    <property type="match status" value="1"/>
</dbReference>
<keyword evidence="18" id="KW-0458">Lysosome</keyword>
<evidence type="ECO:0000313" key="23">
    <source>
        <dbReference type="EMBL" id="MCQ6960552.1"/>
    </source>
</evidence>
<proteinExistence type="predicted"/>
<comment type="subcellular location">
    <subcellularLocation>
        <location evidence="1">Endoplasmic reticulum</location>
    </subcellularLocation>
    <subcellularLocation>
        <location evidence="3">Golgi apparatus</location>
    </subcellularLocation>
    <subcellularLocation>
        <location evidence="2">Lysosome</location>
    </subcellularLocation>
    <subcellularLocation>
        <location evidence="4">Secreted</location>
    </subcellularLocation>
</comment>
<keyword evidence="7" id="KW-0121">Carboxypeptidase</keyword>
<evidence type="ECO:0000256" key="2">
    <source>
        <dbReference type="ARBA" id="ARBA00004371"/>
    </source>
</evidence>
<evidence type="ECO:0000256" key="17">
    <source>
        <dbReference type="ARBA" id="ARBA00023180"/>
    </source>
</evidence>
<evidence type="ECO:0000256" key="1">
    <source>
        <dbReference type="ARBA" id="ARBA00004240"/>
    </source>
</evidence>
<evidence type="ECO:0000259" key="22">
    <source>
        <dbReference type="Pfam" id="PF04389"/>
    </source>
</evidence>
<name>A0ABT1T7H8_9SPHI</name>
<evidence type="ECO:0000256" key="5">
    <source>
        <dbReference type="ARBA" id="ARBA00014116"/>
    </source>
</evidence>
<keyword evidence="10 21" id="KW-0732">Signal</keyword>
<evidence type="ECO:0000256" key="13">
    <source>
        <dbReference type="ARBA" id="ARBA00022833"/>
    </source>
</evidence>
<feature type="domain" description="Peptidase M28" evidence="22">
    <location>
        <begin position="296"/>
        <end position="498"/>
    </location>
</feature>
<evidence type="ECO:0000256" key="18">
    <source>
        <dbReference type="ARBA" id="ARBA00023228"/>
    </source>
</evidence>
<dbReference type="PANTHER" id="PTHR12053">
    <property type="entry name" value="PROTEASE FAMILY M28 PLASMA GLUTAMATE CARBOXYPEPTIDASE-RELATED"/>
    <property type="match status" value="1"/>
</dbReference>
<evidence type="ECO:0000256" key="15">
    <source>
        <dbReference type="ARBA" id="ARBA00023049"/>
    </source>
</evidence>
<dbReference type="InterPro" id="IPR039866">
    <property type="entry name" value="CPQ"/>
</dbReference>
<comment type="caution">
    <text evidence="23">The sequence shown here is derived from an EMBL/GenBank/DDBJ whole genome shotgun (WGS) entry which is preliminary data.</text>
</comment>
<evidence type="ECO:0000313" key="24">
    <source>
        <dbReference type="Proteomes" id="UP001204376"/>
    </source>
</evidence>
<evidence type="ECO:0000256" key="8">
    <source>
        <dbReference type="ARBA" id="ARBA00022670"/>
    </source>
</evidence>
<comment type="subunit">
    <text evidence="19">Homodimer. The monomeric form is inactive while the homodimer is active.</text>
</comment>
<keyword evidence="8" id="KW-0645">Protease</keyword>
<keyword evidence="16" id="KW-0865">Zymogen</keyword>
<keyword evidence="17" id="KW-0325">Glycoprotein</keyword>
<protein>
    <recommendedName>
        <fullName evidence="5">Carboxypeptidase Q</fullName>
    </recommendedName>
    <alternativeName>
        <fullName evidence="20">Plasma glutamate carboxypeptidase</fullName>
    </alternativeName>
</protein>
<keyword evidence="13" id="KW-0862">Zinc</keyword>
<dbReference type="EMBL" id="JANHOH010000008">
    <property type="protein sequence ID" value="MCQ6960552.1"/>
    <property type="molecule type" value="Genomic_DNA"/>
</dbReference>
<dbReference type="Pfam" id="PF04389">
    <property type="entry name" value="Peptidase_M28"/>
    <property type="match status" value="1"/>
</dbReference>
<dbReference type="Proteomes" id="UP001204376">
    <property type="component" value="Unassembled WGS sequence"/>
</dbReference>
<evidence type="ECO:0000256" key="20">
    <source>
        <dbReference type="ARBA" id="ARBA00033328"/>
    </source>
</evidence>
<feature type="chain" id="PRO_5045287604" description="Carboxypeptidase Q" evidence="21">
    <location>
        <begin position="22"/>
        <end position="524"/>
    </location>
</feature>
<evidence type="ECO:0000256" key="12">
    <source>
        <dbReference type="ARBA" id="ARBA00022824"/>
    </source>
</evidence>